<dbReference type="PATRIC" id="fig|1094466.5.peg.1728"/>
<evidence type="ECO:0000313" key="1">
    <source>
        <dbReference type="EMBL" id="CCG53700.1"/>
    </source>
</evidence>
<keyword evidence="2" id="KW-1185">Reference proteome</keyword>
<accession>H8XTX0</accession>
<dbReference type="STRING" id="1094466.KQS_08825"/>
<dbReference type="eggNOG" id="ENOG5032F7G">
    <property type="taxonomic scope" value="Bacteria"/>
</dbReference>
<organism evidence="1 2">
    <name type="scientific">Flavobacterium indicum (strain DSM 17447 / CIP 109464 / GPTSA100-9)</name>
    <dbReference type="NCBI Taxonomy" id="1094466"/>
    <lineage>
        <taxon>Bacteria</taxon>
        <taxon>Pseudomonadati</taxon>
        <taxon>Bacteroidota</taxon>
        <taxon>Flavobacteriia</taxon>
        <taxon>Flavobacteriales</taxon>
        <taxon>Flavobacteriaceae</taxon>
        <taxon>Flavobacterium</taxon>
    </lineage>
</organism>
<dbReference type="Proteomes" id="UP000007599">
    <property type="component" value="Chromosome I"/>
</dbReference>
<name>H8XTX0_FLAIG</name>
<protein>
    <submittedName>
        <fullName evidence="1">Uncharacterized protein</fullName>
    </submittedName>
</protein>
<dbReference type="AlphaFoldDB" id="H8XTX0"/>
<dbReference type="HOGENOM" id="CLU_1244259_0_0_10"/>
<dbReference type="KEGG" id="fin:KQS_08825"/>
<proteinExistence type="predicted"/>
<gene>
    <name evidence="1" type="ordered locus">KQS_08825</name>
</gene>
<reference evidence="2" key="2">
    <citation type="submission" date="2012-03" db="EMBL/GenBank/DDBJ databases">
        <title>Complete genome sequence of Flavobacterium indicum GPTSA100-9T, isolated from warm spring water.</title>
        <authorList>
            <person name="Barbier P."/>
            <person name="Houel A."/>
            <person name="Loux V."/>
            <person name="Poulain J."/>
            <person name="Bernardet J.-F."/>
            <person name="Touchon M."/>
            <person name="Duchaud E."/>
        </authorList>
    </citation>
    <scope>NUCLEOTIDE SEQUENCE [LARGE SCALE GENOMIC DNA]</scope>
    <source>
        <strain evidence="2">DSM 17447 / CIP 109464 / GPTSA100-9</strain>
    </source>
</reference>
<evidence type="ECO:0000313" key="2">
    <source>
        <dbReference type="Proteomes" id="UP000007599"/>
    </source>
</evidence>
<dbReference type="EMBL" id="HE774682">
    <property type="protein sequence ID" value="CCG53700.1"/>
    <property type="molecule type" value="Genomic_DNA"/>
</dbReference>
<sequence length="206" mass="23358">MILLLTFLSSCTTNKSFVGLYGKCRKSYFACTQIELKADNTFEYFIFMDVGGGNVIKGTWNTISNDTIVLNTYNQPEILKTTYKGKINPDLNGKVRIKISDKNGALGFASVEINDKVSGIATNEYGIAEFETKSLKNVHYKFLGQNETIKIDNSNYNDIEILIKDLNINAIPEFLTDYKIVVKGNKLILNTNYIHKKTNLKNKQWK</sequence>
<reference evidence="1 2" key="1">
    <citation type="journal article" date="2012" name="J. Bacteriol.">
        <title>Complete Genome Sequence of Flavobacterium indicum GPSTA100-9T, Isolated from Warm Spring Water.</title>
        <authorList>
            <person name="Barbier P."/>
            <person name="Houel A."/>
            <person name="Loux V."/>
            <person name="Poulain J."/>
            <person name="Bernardet J.F."/>
            <person name="Touchon M."/>
            <person name="Duchaud E."/>
        </authorList>
    </citation>
    <scope>NUCLEOTIDE SEQUENCE [LARGE SCALE GENOMIC DNA]</scope>
    <source>
        <strain evidence="2">DSM 17447 / CIP 109464 / GPTSA100-9</strain>
    </source>
</reference>